<sequence>MKRMKKIIPAAFVLSSALLVAPGFSSAATDTTNVGNLPVVISSQEGKAPMSAEQVAQNGTQLPYVPTGPYEEFPGQWHVSTDEGKLIDYAYVDVVAKGNTSGDVLNLSGYKAVKPDGTWFKSGEKIPVAGSEGSVLYSIAIPKTDPVVADTKLKKELDWKLIDSNVIDKNSGYHWSKAVTSGVSHNISVGLSQTIGMEAGFGDIVKMSASLTWSFGYQNTISEESTVTKTFDFNPKSDYAYDQYRTALYQQVANYSVVPGAGLQKWMSDRTANDLLNQMSNAFGKGNAVEYKVKKSVDYPVDVLVALTSK</sequence>
<evidence type="ECO:0000313" key="2">
    <source>
        <dbReference type="EMBL" id="OUM45775.1"/>
    </source>
</evidence>
<organism evidence="2 3">
    <name type="scientific">Bacillus pseudomycoides</name>
    <dbReference type="NCBI Taxonomy" id="64104"/>
    <lineage>
        <taxon>Bacteria</taxon>
        <taxon>Bacillati</taxon>
        <taxon>Bacillota</taxon>
        <taxon>Bacilli</taxon>
        <taxon>Bacillales</taxon>
        <taxon>Bacillaceae</taxon>
        <taxon>Bacillus</taxon>
        <taxon>Bacillus cereus group</taxon>
    </lineage>
</organism>
<comment type="caution">
    <text evidence="2">The sequence shown here is derived from an EMBL/GenBank/DDBJ whole genome shotgun (WGS) entry which is preliminary data.</text>
</comment>
<evidence type="ECO:0000313" key="3">
    <source>
        <dbReference type="Proteomes" id="UP000195321"/>
    </source>
</evidence>
<name>A0A1Y3M5S1_9BACI</name>
<reference evidence="2 3" key="1">
    <citation type="submission" date="2017-02" db="EMBL/GenBank/DDBJ databases">
        <title>Bacillus pseudomycoides isolate FSL K6-0042.</title>
        <authorList>
            <person name="Kovac J."/>
        </authorList>
    </citation>
    <scope>NUCLEOTIDE SEQUENCE [LARGE SCALE GENOMIC DNA]</scope>
    <source>
        <strain evidence="2 3">FSL K6-0042</strain>
    </source>
</reference>
<evidence type="ECO:0000256" key="1">
    <source>
        <dbReference type="SAM" id="SignalP"/>
    </source>
</evidence>
<dbReference type="AlphaFoldDB" id="A0A1Y3M5S1"/>
<feature type="chain" id="PRO_5010988909" evidence="1">
    <location>
        <begin position="28"/>
        <end position="310"/>
    </location>
</feature>
<dbReference type="RefSeq" id="WP_016131662.1">
    <property type="nucleotide sequence ID" value="NZ_CP189809.1"/>
</dbReference>
<gene>
    <name evidence="2" type="ORF">BW425_27610</name>
</gene>
<protein>
    <submittedName>
        <fullName evidence="2">Uncharacterized protein</fullName>
    </submittedName>
</protein>
<accession>A0A1Y3M5S1</accession>
<proteinExistence type="predicted"/>
<dbReference type="Proteomes" id="UP000195321">
    <property type="component" value="Unassembled WGS sequence"/>
</dbReference>
<keyword evidence="1" id="KW-0732">Signal</keyword>
<feature type="signal peptide" evidence="1">
    <location>
        <begin position="1"/>
        <end position="27"/>
    </location>
</feature>
<dbReference type="EMBL" id="MWPX01000108">
    <property type="protein sequence ID" value="OUM45775.1"/>
    <property type="molecule type" value="Genomic_DNA"/>
</dbReference>